<dbReference type="Pfam" id="PF13181">
    <property type="entry name" value="TPR_8"/>
    <property type="match status" value="2"/>
</dbReference>
<evidence type="ECO:0000256" key="1">
    <source>
        <dbReference type="ARBA" id="ARBA00004922"/>
    </source>
</evidence>
<dbReference type="OMA" id="GFRDRWH"/>
<evidence type="ECO:0000313" key="11">
    <source>
        <dbReference type="EMBL" id="GAA96750.1"/>
    </source>
</evidence>
<feature type="compositionally biased region" description="Polar residues" evidence="9">
    <location>
        <begin position="658"/>
        <end position="668"/>
    </location>
</feature>
<name>G7E1P0_MIXOS</name>
<dbReference type="Proteomes" id="UP000009131">
    <property type="component" value="Unassembled WGS sequence"/>
</dbReference>
<dbReference type="InterPro" id="IPR011990">
    <property type="entry name" value="TPR-like_helical_dom_sf"/>
</dbReference>
<evidence type="ECO:0000256" key="8">
    <source>
        <dbReference type="PROSITE-ProRule" id="PRU00339"/>
    </source>
</evidence>
<dbReference type="Gene3D" id="1.25.40.10">
    <property type="entry name" value="Tetratricopeptide repeat domain"/>
    <property type="match status" value="3"/>
</dbReference>
<dbReference type="PROSITE" id="PS50293">
    <property type="entry name" value="TPR_REGION"/>
    <property type="match status" value="1"/>
</dbReference>
<dbReference type="Pfam" id="PF13844">
    <property type="entry name" value="Glyco_transf_41"/>
    <property type="match status" value="2"/>
</dbReference>
<feature type="repeat" description="TPR" evidence="8">
    <location>
        <begin position="1196"/>
        <end position="1229"/>
    </location>
</feature>
<feature type="compositionally biased region" description="Basic and acidic residues" evidence="9">
    <location>
        <begin position="86"/>
        <end position="100"/>
    </location>
</feature>
<evidence type="ECO:0000256" key="4">
    <source>
        <dbReference type="ARBA" id="ARBA00022676"/>
    </source>
</evidence>
<dbReference type="EMBL" id="BABT02000106">
    <property type="protein sequence ID" value="GAA96750.1"/>
    <property type="molecule type" value="Genomic_DNA"/>
</dbReference>
<dbReference type="SUPFAM" id="SSF48452">
    <property type="entry name" value="TPR-like"/>
    <property type="match status" value="1"/>
</dbReference>
<proteinExistence type="inferred from homology"/>
<feature type="domain" description="O-GlcNAc transferase C-terminal" evidence="10">
    <location>
        <begin position="1407"/>
        <end position="1599"/>
    </location>
</feature>
<keyword evidence="5" id="KW-0808">Transferase</keyword>
<evidence type="ECO:0000256" key="5">
    <source>
        <dbReference type="ARBA" id="ARBA00022679"/>
    </source>
</evidence>
<feature type="domain" description="O-GlcNAc transferase C-terminal" evidence="10">
    <location>
        <begin position="1690"/>
        <end position="1888"/>
    </location>
</feature>
<dbReference type="HOGENOM" id="CLU_001721_0_1_1"/>
<dbReference type="Gene3D" id="3.40.50.2000">
    <property type="entry name" value="Glycogen Phosphorylase B"/>
    <property type="match status" value="1"/>
</dbReference>
<keyword evidence="12" id="KW-1185">Reference proteome</keyword>
<dbReference type="InterPro" id="IPR029489">
    <property type="entry name" value="OGT/SEC/SPY_C"/>
</dbReference>
<comment type="pathway">
    <text evidence="1">Protein modification; protein glycosylation.</text>
</comment>
<dbReference type="EC" id="2.4.1.255" evidence="3"/>
<dbReference type="Gene3D" id="3.40.50.11380">
    <property type="match status" value="1"/>
</dbReference>
<reference evidence="11 12" key="1">
    <citation type="journal article" date="2011" name="J. Gen. Appl. Microbiol.">
        <title>Draft genome sequencing of the enigmatic basidiomycete Mixia osmundae.</title>
        <authorList>
            <person name="Nishida H."/>
            <person name="Nagatsuka Y."/>
            <person name="Sugiyama J."/>
        </authorList>
    </citation>
    <scope>NUCLEOTIDE SEQUENCE [LARGE SCALE GENOMIC DNA]</scope>
    <source>
        <strain evidence="12">CBS 9802 / IAM 14324 / JCM 22182 / KY 12970</strain>
    </source>
</reference>
<evidence type="ECO:0000256" key="7">
    <source>
        <dbReference type="ARBA" id="ARBA00022803"/>
    </source>
</evidence>
<dbReference type="OrthoDB" id="421121at2759"/>
<comment type="similarity">
    <text evidence="2">Belongs to the glycosyltransferase 41 family. O-GlcNAc transferase subfamily.</text>
</comment>
<keyword evidence="4" id="KW-0328">Glycosyltransferase</keyword>
<organism evidence="11 12">
    <name type="scientific">Mixia osmundae (strain CBS 9802 / IAM 14324 / JCM 22182 / KY 12970)</name>
    <dbReference type="NCBI Taxonomy" id="764103"/>
    <lineage>
        <taxon>Eukaryota</taxon>
        <taxon>Fungi</taxon>
        <taxon>Dikarya</taxon>
        <taxon>Basidiomycota</taxon>
        <taxon>Pucciniomycotina</taxon>
        <taxon>Mixiomycetes</taxon>
        <taxon>Mixiales</taxon>
        <taxon>Mixiaceae</taxon>
        <taxon>Mixia</taxon>
    </lineage>
</organism>
<dbReference type="InParanoid" id="G7E1P0"/>
<dbReference type="GO" id="GO:0006493">
    <property type="term" value="P:protein O-linked glycosylation"/>
    <property type="evidence" value="ECO:0007669"/>
    <property type="project" value="TreeGrafter"/>
</dbReference>
<feature type="region of interest" description="Disordered" evidence="9">
    <location>
        <begin position="321"/>
        <end position="362"/>
    </location>
</feature>
<feature type="compositionally biased region" description="Basic and acidic residues" evidence="9">
    <location>
        <begin position="1"/>
        <end position="14"/>
    </location>
</feature>
<dbReference type="SMART" id="SM00028">
    <property type="entry name" value="TPR"/>
    <property type="match status" value="3"/>
</dbReference>
<evidence type="ECO:0000259" key="10">
    <source>
        <dbReference type="Pfam" id="PF13844"/>
    </source>
</evidence>
<dbReference type="RefSeq" id="XP_014565264.1">
    <property type="nucleotide sequence ID" value="XM_014709778.1"/>
</dbReference>
<gene>
    <name evidence="11" type="primary">Mo03421</name>
    <name evidence="11" type="ORF">E5Q_03421</name>
</gene>
<feature type="compositionally biased region" description="Basic and acidic residues" evidence="9">
    <location>
        <begin position="41"/>
        <end position="51"/>
    </location>
</feature>
<feature type="compositionally biased region" description="Low complexity" evidence="9">
    <location>
        <begin position="330"/>
        <end position="350"/>
    </location>
</feature>
<dbReference type="GO" id="GO:0097363">
    <property type="term" value="F:protein O-acetylglucosaminyltransferase activity"/>
    <property type="evidence" value="ECO:0007669"/>
    <property type="project" value="UniProtKB-EC"/>
</dbReference>
<dbReference type="PANTHER" id="PTHR44998:SF1">
    <property type="entry name" value="UDP-N-ACETYLGLUCOSAMINE--PEPTIDE N-ACETYLGLUCOSAMINYLTRANSFERASE 110 KDA SUBUNIT"/>
    <property type="match status" value="1"/>
</dbReference>
<feature type="compositionally biased region" description="Polar residues" evidence="9">
    <location>
        <begin position="29"/>
        <end position="40"/>
    </location>
</feature>
<feature type="repeat" description="TPR" evidence="8">
    <location>
        <begin position="1162"/>
        <end position="1195"/>
    </location>
</feature>
<dbReference type="STRING" id="764103.G7E1P0"/>
<evidence type="ECO:0000256" key="3">
    <source>
        <dbReference type="ARBA" id="ARBA00011970"/>
    </source>
</evidence>
<dbReference type="eggNOG" id="KOG4626">
    <property type="taxonomic scope" value="Eukaryota"/>
</dbReference>
<sequence length="1930" mass="214245">MSYETGHHYVDPRRQGRSFVAQSHDGDVQASQRRSSQDLSTWHHEPSDRALAHHQHAQQQQYVGARPSNGHSNGLDPIQTTLDGHAQPDAHWAHNGRHEWSSAQRNGHYSPASATRSHQQVPTNGFAKQDASGATYQPVPKDFQNDAVQSRQRAYSATANRSQADLRAQWDAYYQQGGSAHSRQAYLSNGHTYHQGAMQQHHPLVNPPEGYYPSLPQPSLAKSPQGANGHGPAYPPHQAHYDAVAMDHQQTSPTMQGDHPGVYGLQPYAAPYGYHRGRQASDPAHFGNTDPYTQQLRYAQQQQEQQRQAYYAQDGQYAGSNLRRTASNGSPSTSPVSARSRSFSARATPRQSPAQSNAIPARPDKLTMKDIPEAFRNGYGDSHQRRRTQTDDQIHSILTLPPTLLAQLARTSNPEDQMKLAVQSRQDKSLLQALAIPPPSPSAFPATFESTKVIKSHPSMALLLHQAVAPSEHSLTALAPQEMAKPFVPIYTSVDSWAEQEARQQLKEQTSFYNKPALKPDQVQEIAMQIKKMHVQQQEKEVNQEITNSKHQAISLATQAASAEHMASSGSRPSVDLSIYADHYRRELDRNATGYYLHLHKDALARLLQAEVPATSSPEAAHAGVDETRQAAMRVQAAAAAAITANVMAAHDLARSASQSLVQTQQRSDQQKSHSPEVANENGSATQAQARNAFEAAQRASAPAEVTETLKDLFYKDLVTAEHRDYLLRYAHQVYTEDANNEQLLPLLHMLQSTHPTHCPTLLLLSCVYYSKGASNRDYLKSSIHWNEAILKVDSQYVEAMSNIGTTLRALGHCAQAEQWWWKAIKLRPMYCDAFDNLLSVLCTAQPSQTSTKGESIAATPPRHEEAIQLCDFVEQRIFYADDAKVKPKRPLITPAYIPASNVHRFQTLFNAKANLWANLGRADKARCNYEKGIEIALARGPSILGFDVRDFMLASCLASLCLMREALGEDALMCMNTIDQELGLSHHGKFYWQDLLTSVSRQSDNVAAALLRQGGGFLPMTLLTPELIARLPSHLFASTGGILPSLYSQNGTTSSLAQTNQTTSTLLLTLAKIFQDGIGSPNVTVAAVEGIPLSPSMLLPLYYSALALHPTPSTYNNLGILLASLTASTTVLTPDGAKSMSGQDFALLFYETGLKLDPSHPHLYTNLGSLLKDMGSLQEAVQMYEKAVDCNPNFDVALANLANAVKDLGHVQESVPYYKRAVQLNPDFPEAVCGLANALCAICDWQNRGSGSLEIGVGSEGQILRPGNASDAILAAQGWMAKIRSLVQKQLSDGLAYGSGMIANTQPIEGWLAVVAQALATGGILDNTQAWTDRLSQFYEKLDRWALLINEGGFIIRLIEHLSRRVQRRWYLHQYGSLVKSDAPMSAIDLSDPAVVAQYKRPLLPPQLTATAVPTVLPFHTFTYPLDAREIRLISHRNALRISMSALSQPWMPTHVYPPPPPPSPKINIGYVSSDFNNHPLSHLMQSIFGMHDLDRFNVFLYATTASDQSQYRKKISAESQCFRDVSAMRNAEIIQTIINDKIHILVNLNGYTKGARNEIFAARPCPIQVAYMGFVGTLAASWCDWLIADEIVCPPDMVSCNVWRKRQELDASSITRPTELPGDLDPEENDASWVYTEKLCYMPHSYFVADHAQSAPREPHELLPNLEERWAEEERCRWRMRQALFPELAPETVIFANFNQLYKIDPSTFCIWLKILQAVPNSVLWLLRFPAAGEPNLLDTAKRWGGEAIAKRILFTSVASKDEHLNRGRVADLFIDTLELGSHTTCVDVLWSGSPIVVSPRKREKMGSRVSTSIVTASGFADALVVEDEAQYERRAAELGNGLKYTLDPADPSIRRGSGELNELRRKLFLSRETSPIYDTRRWVRNLETGLEEMWSRYVTGLEMEDTGEWKKHSEETRRSGCIHIVEK</sequence>
<protein>
    <recommendedName>
        <fullName evidence="3">protein O-GlcNAc transferase</fullName>
        <ecNumber evidence="3">2.4.1.255</ecNumber>
    </recommendedName>
</protein>
<keyword evidence="7 8" id="KW-0802">TPR repeat</keyword>
<keyword evidence="6" id="KW-0677">Repeat</keyword>
<accession>G7E1P0</accession>
<evidence type="ECO:0000313" key="12">
    <source>
        <dbReference type="Proteomes" id="UP000009131"/>
    </source>
</evidence>
<comment type="caution">
    <text evidence="11">The sequence shown here is derived from an EMBL/GenBank/DDBJ whole genome shotgun (WGS) entry which is preliminary data.</text>
</comment>
<feature type="region of interest" description="Disordered" evidence="9">
    <location>
        <begin position="1"/>
        <end position="141"/>
    </location>
</feature>
<dbReference type="InterPro" id="IPR019734">
    <property type="entry name" value="TPR_rpt"/>
</dbReference>
<reference evidence="11 12" key="2">
    <citation type="journal article" date="2012" name="Open Biol.">
        <title>Characteristics of nucleosomes and linker DNA regions on the genome of the basidiomycete Mixia osmundae revealed by mono- and dinucleosome mapping.</title>
        <authorList>
            <person name="Nishida H."/>
            <person name="Kondo S."/>
            <person name="Matsumoto T."/>
            <person name="Suzuki Y."/>
            <person name="Yoshikawa H."/>
            <person name="Taylor T.D."/>
            <person name="Sugiyama J."/>
        </authorList>
    </citation>
    <scope>NUCLEOTIDE SEQUENCE [LARGE SCALE GENOMIC DNA]</scope>
    <source>
        <strain evidence="12">CBS 9802 / IAM 14324 / JCM 22182 / KY 12970</strain>
    </source>
</reference>
<evidence type="ECO:0000256" key="6">
    <source>
        <dbReference type="ARBA" id="ARBA00022737"/>
    </source>
</evidence>
<evidence type="ECO:0000256" key="9">
    <source>
        <dbReference type="SAM" id="MobiDB-lite"/>
    </source>
</evidence>
<evidence type="ECO:0000256" key="2">
    <source>
        <dbReference type="ARBA" id="ARBA00005386"/>
    </source>
</evidence>
<feature type="region of interest" description="Disordered" evidence="9">
    <location>
        <begin position="658"/>
        <end position="687"/>
    </location>
</feature>
<dbReference type="Pfam" id="PF13374">
    <property type="entry name" value="TPR_10"/>
    <property type="match status" value="1"/>
</dbReference>
<dbReference type="PANTHER" id="PTHR44998">
    <property type="match status" value="1"/>
</dbReference>
<feature type="compositionally biased region" description="Polar residues" evidence="9">
    <location>
        <begin position="101"/>
        <end position="123"/>
    </location>
</feature>
<dbReference type="PROSITE" id="PS50005">
    <property type="entry name" value="TPR"/>
    <property type="match status" value="2"/>
</dbReference>